<dbReference type="EMBL" id="JACDQQ010001606">
    <property type="protein sequence ID" value="MBA0086635.1"/>
    <property type="molecule type" value="Genomic_DNA"/>
</dbReference>
<dbReference type="PANTHER" id="PTHR42850:SF2">
    <property type="entry name" value="BLL5683 PROTEIN"/>
    <property type="match status" value="1"/>
</dbReference>
<name>A0A7V8NSX3_9BACT</name>
<dbReference type="Pfam" id="PF00149">
    <property type="entry name" value="Metallophos"/>
    <property type="match status" value="1"/>
</dbReference>
<dbReference type="Gene3D" id="3.60.21.10">
    <property type="match status" value="1"/>
</dbReference>
<comment type="caution">
    <text evidence="2">The sequence shown here is derived from an EMBL/GenBank/DDBJ whole genome shotgun (WGS) entry which is preliminary data.</text>
</comment>
<organism evidence="2 3">
    <name type="scientific">Candidatus Acidiferrum panamense</name>
    <dbReference type="NCBI Taxonomy" id="2741543"/>
    <lineage>
        <taxon>Bacteria</taxon>
        <taxon>Pseudomonadati</taxon>
        <taxon>Acidobacteriota</taxon>
        <taxon>Terriglobia</taxon>
        <taxon>Candidatus Acidiferrales</taxon>
        <taxon>Candidatus Acidiferrum</taxon>
    </lineage>
</organism>
<dbReference type="SUPFAM" id="SSF56300">
    <property type="entry name" value="Metallo-dependent phosphatases"/>
    <property type="match status" value="1"/>
</dbReference>
<proteinExistence type="predicted"/>
<dbReference type="GO" id="GO:0005737">
    <property type="term" value="C:cytoplasm"/>
    <property type="evidence" value="ECO:0007669"/>
    <property type="project" value="TreeGrafter"/>
</dbReference>
<feature type="domain" description="Calcineurin-like phosphoesterase" evidence="1">
    <location>
        <begin position="2"/>
        <end position="56"/>
    </location>
</feature>
<feature type="non-terminal residue" evidence="2">
    <location>
        <position position="64"/>
    </location>
</feature>
<sequence length="64" mass="6740">MMRIAIVSDIHGNRTAFEAVLADLRQTSPDLILHGGDLADVGASPAEIIDRIRGLGWKGVTGNG</sequence>
<dbReference type="GO" id="GO:0016791">
    <property type="term" value="F:phosphatase activity"/>
    <property type="evidence" value="ECO:0007669"/>
    <property type="project" value="TreeGrafter"/>
</dbReference>
<dbReference type="InterPro" id="IPR004843">
    <property type="entry name" value="Calcineurin-like_PHP"/>
</dbReference>
<accession>A0A7V8NSX3</accession>
<keyword evidence="3" id="KW-1185">Reference proteome</keyword>
<dbReference type="InterPro" id="IPR050126">
    <property type="entry name" value="Ap4A_hydrolase"/>
</dbReference>
<dbReference type="PANTHER" id="PTHR42850">
    <property type="entry name" value="METALLOPHOSPHOESTERASE"/>
    <property type="match status" value="1"/>
</dbReference>
<protein>
    <submittedName>
        <fullName evidence="2">Metallophosphoesterase family protein</fullName>
    </submittedName>
</protein>
<dbReference type="Proteomes" id="UP000567293">
    <property type="component" value="Unassembled WGS sequence"/>
</dbReference>
<reference evidence="2" key="1">
    <citation type="submission" date="2020-06" db="EMBL/GenBank/DDBJ databases">
        <title>Legume-microbial interactions unlock mineral nutrients during tropical forest succession.</title>
        <authorList>
            <person name="Epihov D.Z."/>
        </authorList>
    </citation>
    <scope>NUCLEOTIDE SEQUENCE [LARGE SCALE GENOMIC DNA]</scope>
    <source>
        <strain evidence="2">Pan2503</strain>
    </source>
</reference>
<dbReference type="InterPro" id="IPR029052">
    <property type="entry name" value="Metallo-depent_PP-like"/>
</dbReference>
<evidence type="ECO:0000313" key="3">
    <source>
        <dbReference type="Proteomes" id="UP000567293"/>
    </source>
</evidence>
<evidence type="ECO:0000313" key="2">
    <source>
        <dbReference type="EMBL" id="MBA0086635.1"/>
    </source>
</evidence>
<evidence type="ECO:0000259" key="1">
    <source>
        <dbReference type="Pfam" id="PF00149"/>
    </source>
</evidence>
<dbReference type="CDD" id="cd00838">
    <property type="entry name" value="MPP_superfamily"/>
    <property type="match status" value="1"/>
</dbReference>
<dbReference type="AlphaFoldDB" id="A0A7V8NSX3"/>
<gene>
    <name evidence="2" type="ORF">HRJ53_16765</name>
</gene>